<proteinExistence type="predicted"/>
<sequence length="70" mass="7746">MYRRGEGDGDDSSSYDFFVRADGRGALIRKELPFLNPGALFFCTSSFAPPDNSDDGTQVLFDDFDLSRIG</sequence>
<keyword evidence="2" id="KW-1185">Reference proteome</keyword>
<organism evidence="1 2">
    <name type="scientific">Actinoallomurus oryzae</name>
    <dbReference type="NCBI Taxonomy" id="502180"/>
    <lineage>
        <taxon>Bacteria</taxon>
        <taxon>Bacillati</taxon>
        <taxon>Actinomycetota</taxon>
        <taxon>Actinomycetes</taxon>
        <taxon>Streptosporangiales</taxon>
        <taxon>Thermomonosporaceae</taxon>
        <taxon>Actinoallomurus</taxon>
    </lineage>
</organism>
<accession>A0ABP8QS28</accession>
<comment type="caution">
    <text evidence="1">The sequence shown here is derived from an EMBL/GenBank/DDBJ whole genome shotgun (WGS) entry which is preliminary data.</text>
</comment>
<reference evidence="2" key="1">
    <citation type="journal article" date="2019" name="Int. J. Syst. Evol. Microbiol.">
        <title>The Global Catalogue of Microorganisms (GCM) 10K type strain sequencing project: providing services to taxonomists for standard genome sequencing and annotation.</title>
        <authorList>
            <consortium name="The Broad Institute Genomics Platform"/>
            <consortium name="The Broad Institute Genome Sequencing Center for Infectious Disease"/>
            <person name="Wu L."/>
            <person name="Ma J."/>
        </authorList>
    </citation>
    <scope>NUCLEOTIDE SEQUENCE [LARGE SCALE GENOMIC DNA]</scope>
    <source>
        <strain evidence="2">JCM 17933</strain>
    </source>
</reference>
<evidence type="ECO:0000313" key="1">
    <source>
        <dbReference type="EMBL" id="GAA4509959.1"/>
    </source>
</evidence>
<dbReference type="EMBL" id="BAABHF010000045">
    <property type="protein sequence ID" value="GAA4509959.1"/>
    <property type="molecule type" value="Genomic_DNA"/>
</dbReference>
<dbReference type="Proteomes" id="UP001500503">
    <property type="component" value="Unassembled WGS sequence"/>
</dbReference>
<gene>
    <name evidence="1" type="ORF">GCM10023191_071920</name>
</gene>
<name>A0ABP8QS28_9ACTN</name>
<protein>
    <submittedName>
        <fullName evidence="1">Uncharacterized protein</fullName>
    </submittedName>
</protein>
<evidence type="ECO:0000313" key="2">
    <source>
        <dbReference type="Proteomes" id="UP001500503"/>
    </source>
</evidence>